<dbReference type="SUPFAM" id="SSF56112">
    <property type="entry name" value="Protein kinase-like (PK-like)"/>
    <property type="match status" value="1"/>
</dbReference>
<dbReference type="Pfam" id="PF00069">
    <property type="entry name" value="Pkinase"/>
    <property type="match status" value="1"/>
</dbReference>
<dbReference type="AlphaFoldDB" id="A0A8X8GM03"/>
<organism evidence="2 3">
    <name type="scientific">Acinetobacter guillouiae</name>
    <name type="common">Acinetobacter genomosp. 11</name>
    <dbReference type="NCBI Taxonomy" id="106649"/>
    <lineage>
        <taxon>Bacteria</taxon>
        <taxon>Pseudomonadati</taxon>
        <taxon>Pseudomonadota</taxon>
        <taxon>Gammaproteobacteria</taxon>
        <taxon>Moraxellales</taxon>
        <taxon>Moraxellaceae</taxon>
        <taxon>Acinetobacter</taxon>
    </lineage>
</organism>
<dbReference type="RefSeq" id="WP_234624335.1">
    <property type="nucleotide sequence ID" value="NZ_JAHWXT010000012.1"/>
</dbReference>
<dbReference type="SMART" id="SM00220">
    <property type="entry name" value="S_TKc"/>
    <property type="match status" value="1"/>
</dbReference>
<dbReference type="Proteomes" id="UP000887320">
    <property type="component" value="Unassembled WGS sequence"/>
</dbReference>
<dbReference type="InterPro" id="IPR000719">
    <property type="entry name" value="Prot_kinase_dom"/>
</dbReference>
<dbReference type="PANTHER" id="PTHR44167:SF24">
    <property type="entry name" value="SERINE_THREONINE-PROTEIN KINASE CHK2"/>
    <property type="match status" value="1"/>
</dbReference>
<dbReference type="PANTHER" id="PTHR44167">
    <property type="entry name" value="OVARIAN-SPECIFIC SERINE/THREONINE-PROTEIN KINASE LOK-RELATED"/>
    <property type="match status" value="1"/>
</dbReference>
<dbReference type="PROSITE" id="PS50011">
    <property type="entry name" value="PROTEIN_KINASE_DOM"/>
    <property type="match status" value="1"/>
</dbReference>
<name>A0A8X8GM03_ACIGI</name>
<evidence type="ECO:0000313" key="2">
    <source>
        <dbReference type="EMBL" id="MCF0267000.1"/>
    </source>
</evidence>
<dbReference type="EMBL" id="JAHWXT010000012">
    <property type="protein sequence ID" value="MCF0267000.1"/>
    <property type="molecule type" value="Genomic_DNA"/>
</dbReference>
<evidence type="ECO:0000259" key="1">
    <source>
        <dbReference type="PROSITE" id="PS50011"/>
    </source>
</evidence>
<keyword evidence="2" id="KW-0418">Kinase</keyword>
<feature type="domain" description="Protein kinase" evidence="1">
    <location>
        <begin position="1"/>
        <end position="270"/>
    </location>
</feature>
<gene>
    <name evidence="2" type="ORF">KW868_21360</name>
</gene>
<sequence length="270" mass="31741">MSQSRILPVVYNSIQSQKFGRRVYQIQQGQQLFWLKLQLKNSNHCYQQNFVNELNCYSELNALESEVRQVLLNFSIFDPFQQFQMDEEVIDQALWVEDVPKLFQDAPDLLSLAEIGMRLILSLDVLEHLHDYGYLHGDIKVEHFRVKDEKSYLIDFEQAVNIAQEANLTSIATHTATPRYMAPELFHAQPKSFQSDIYALGIVWLEWLTQQRLSAKSYQDWAFLHCQQLNVVLPQRFKIFEMVLTEMLMKKTGQRCSNIYQIKQVLSQIV</sequence>
<keyword evidence="2" id="KW-0808">Transferase</keyword>
<comment type="caution">
    <text evidence="2">The sequence shown here is derived from an EMBL/GenBank/DDBJ whole genome shotgun (WGS) entry which is preliminary data.</text>
</comment>
<accession>A0A8X8GM03</accession>
<proteinExistence type="predicted"/>
<evidence type="ECO:0000313" key="3">
    <source>
        <dbReference type="Proteomes" id="UP000887320"/>
    </source>
</evidence>
<dbReference type="GO" id="GO:0005524">
    <property type="term" value="F:ATP binding"/>
    <property type="evidence" value="ECO:0007669"/>
    <property type="project" value="InterPro"/>
</dbReference>
<dbReference type="Gene3D" id="1.10.510.10">
    <property type="entry name" value="Transferase(Phosphotransferase) domain 1"/>
    <property type="match status" value="1"/>
</dbReference>
<reference evidence="2" key="1">
    <citation type="submission" date="2021-07" db="EMBL/GenBank/DDBJ databases">
        <authorList>
            <person name="Fernandez M."/>
            <person name="Pereira P."/>
            <person name="Torres Tejerizo G.A."/>
            <person name="Gonzalez P."/>
            <person name="Agostini E."/>
        </authorList>
    </citation>
    <scope>NUCLEOTIDE SEQUENCE</scope>
    <source>
        <strain evidence="2">SFC 500-1A</strain>
    </source>
</reference>
<dbReference type="GO" id="GO:0004674">
    <property type="term" value="F:protein serine/threonine kinase activity"/>
    <property type="evidence" value="ECO:0007669"/>
    <property type="project" value="TreeGrafter"/>
</dbReference>
<protein>
    <submittedName>
        <fullName evidence="2">Protein kinase</fullName>
    </submittedName>
</protein>
<dbReference type="GO" id="GO:0005737">
    <property type="term" value="C:cytoplasm"/>
    <property type="evidence" value="ECO:0007669"/>
    <property type="project" value="TreeGrafter"/>
</dbReference>
<dbReference type="InterPro" id="IPR011009">
    <property type="entry name" value="Kinase-like_dom_sf"/>
</dbReference>